<evidence type="ECO:0000259" key="4">
    <source>
        <dbReference type="PROSITE" id="PS50011"/>
    </source>
</evidence>
<dbReference type="InterPro" id="IPR000719">
    <property type="entry name" value="Prot_kinase_dom"/>
</dbReference>
<organism evidence="5 6">
    <name type="scientific">Gigaspora rosea</name>
    <dbReference type="NCBI Taxonomy" id="44941"/>
    <lineage>
        <taxon>Eukaryota</taxon>
        <taxon>Fungi</taxon>
        <taxon>Fungi incertae sedis</taxon>
        <taxon>Mucoromycota</taxon>
        <taxon>Glomeromycotina</taxon>
        <taxon>Glomeromycetes</taxon>
        <taxon>Diversisporales</taxon>
        <taxon>Gigasporaceae</taxon>
        <taxon>Gigaspora</taxon>
    </lineage>
</organism>
<evidence type="ECO:0000256" key="1">
    <source>
        <dbReference type="ARBA" id="ARBA00022741"/>
    </source>
</evidence>
<dbReference type="OrthoDB" id="346907at2759"/>
<evidence type="ECO:0000313" key="5">
    <source>
        <dbReference type="EMBL" id="RIB07234.1"/>
    </source>
</evidence>
<dbReference type="InterPro" id="IPR011009">
    <property type="entry name" value="Kinase-like_dom_sf"/>
</dbReference>
<keyword evidence="1" id="KW-0547">Nucleotide-binding</keyword>
<evidence type="ECO:0000313" key="6">
    <source>
        <dbReference type="Proteomes" id="UP000266673"/>
    </source>
</evidence>
<keyword evidence="2" id="KW-0067">ATP-binding</keyword>
<dbReference type="Gene3D" id="1.10.510.10">
    <property type="entry name" value="Transferase(Phosphotransferase) domain 1"/>
    <property type="match status" value="1"/>
</dbReference>
<dbReference type="PANTHER" id="PTHR44329:SF298">
    <property type="entry name" value="MIXED LINEAGE KINASE DOMAIN-LIKE PROTEIN"/>
    <property type="match status" value="1"/>
</dbReference>
<dbReference type="PRINTS" id="PR00109">
    <property type="entry name" value="TYRKINASE"/>
</dbReference>
<keyword evidence="5" id="KW-0808">Transferase</keyword>
<dbReference type="InterPro" id="IPR051681">
    <property type="entry name" value="Ser/Thr_Kinases-Pseudokinases"/>
</dbReference>
<dbReference type="GO" id="GO:0005524">
    <property type="term" value="F:ATP binding"/>
    <property type="evidence" value="ECO:0007669"/>
    <property type="project" value="UniProtKB-KW"/>
</dbReference>
<dbReference type="Proteomes" id="UP000266673">
    <property type="component" value="Unassembled WGS sequence"/>
</dbReference>
<dbReference type="AlphaFoldDB" id="A0A397UAP7"/>
<dbReference type="SUPFAM" id="SSF56112">
    <property type="entry name" value="Protein kinase-like (PK-like)"/>
    <property type="match status" value="1"/>
</dbReference>
<keyword evidence="5" id="KW-0418">Kinase</keyword>
<feature type="region of interest" description="Disordered" evidence="3">
    <location>
        <begin position="232"/>
        <end position="253"/>
    </location>
</feature>
<proteinExistence type="predicted"/>
<feature type="domain" description="Protein kinase" evidence="4">
    <location>
        <begin position="79"/>
        <end position="339"/>
    </location>
</feature>
<protein>
    <submittedName>
        <fullName evidence="5">Kinase-like domain-containing protein</fullName>
    </submittedName>
</protein>
<dbReference type="InterPro" id="IPR001245">
    <property type="entry name" value="Ser-Thr/Tyr_kinase_cat_dom"/>
</dbReference>
<dbReference type="EMBL" id="QKWP01001691">
    <property type="protein sequence ID" value="RIB07234.1"/>
    <property type="molecule type" value="Genomic_DNA"/>
</dbReference>
<comment type="caution">
    <text evidence="5">The sequence shown here is derived from an EMBL/GenBank/DDBJ whole genome shotgun (WGS) entry which is preliminary data.</text>
</comment>
<dbReference type="Pfam" id="PF07714">
    <property type="entry name" value="PK_Tyr_Ser-Thr"/>
    <property type="match status" value="1"/>
</dbReference>
<dbReference type="GO" id="GO:0004672">
    <property type="term" value="F:protein kinase activity"/>
    <property type="evidence" value="ECO:0007669"/>
    <property type="project" value="InterPro"/>
</dbReference>
<evidence type="ECO:0000256" key="3">
    <source>
        <dbReference type="SAM" id="MobiDB-lite"/>
    </source>
</evidence>
<dbReference type="GO" id="GO:0097527">
    <property type="term" value="P:necroptotic signaling pathway"/>
    <property type="evidence" value="ECO:0007669"/>
    <property type="project" value="TreeGrafter"/>
</dbReference>
<sequence>MVCIKIEYINEVVRKSGPLINVTHREDLDKNKNLNLTSYHKEVSNNESLFKETQKNNKFNKIDAFLKENKIEEFGCANFEHHQKVDEGGSSIIYSAKFQGQKYALKSLDLNFNIEWDNKKVKGFLNELRISCSISHPNIIKFYGVTKDPKTDNFNFVMQFANNGNLRKFLQRKWSRNVFKILLEEVIQIAQGITRGINCLHENGIIHRDLHSKNILINDGKPLIADFGISKDKRTDDDDDDDNSPKNSYLTGMGMTAYIDPQCFNQEKDKRDERSDIYSLGVLLWELTSGTPPFSGFYENYAIVIKIFNGGREEMIPGTPQGYADIYKNCWSSDPEKRP</sequence>
<accession>A0A397UAP7</accession>
<evidence type="ECO:0000256" key="2">
    <source>
        <dbReference type="ARBA" id="ARBA00022840"/>
    </source>
</evidence>
<reference evidence="5 6" key="1">
    <citation type="submission" date="2018-06" db="EMBL/GenBank/DDBJ databases">
        <title>Comparative genomics reveals the genomic features of Rhizophagus irregularis, R. cerebriforme, R. diaphanum and Gigaspora rosea, and their symbiotic lifestyle signature.</title>
        <authorList>
            <person name="Morin E."/>
            <person name="San Clemente H."/>
            <person name="Chen E.C.H."/>
            <person name="De La Providencia I."/>
            <person name="Hainaut M."/>
            <person name="Kuo A."/>
            <person name="Kohler A."/>
            <person name="Murat C."/>
            <person name="Tang N."/>
            <person name="Roy S."/>
            <person name="Loubradou J."/>
            <person name="Henrissat B."/>
            <person name="Grigoriev I.V."/>
            <person name="Corradi N."/>
            <person name="Roux C."/>
            <person name="Martin F.M."/>
        </authorList>
    </citation>
    <scope>NUCLEOTIDE SEQUENCE [LARGE SCALE GENOMIC DNA]</scope>
    <source>
        <strain evidence="5 6">DAOM 194757</strain>
    </source>
</reference>
<dbReference type="PROSITE" id="PS50011">
    <property type="entry name" value="PROTEIN_KINASE_DOM"/>
    <property type="match status" value="1"/>
</dbReference>
<keyword evidence="6" id="KW-1185">Reference proteome</keyword>
<dbReference type="PANTHER" id="PTHR44329">
    <property type="entry name" value="SERINE/THREONINE-PROTEIN KINASE TNNI3K-RELATED"/>
    <property type="match status" value="1"/>
</dbReference>
<gene>
    <name evidence="5" type="ORF">C2G38_2215047</name>
</gene>
<name>A0A397UAP7_9GLOM</name>
<dbReference type="STRING" id="44941.A0A397UAP7"/>